<feature type="compositionally biased region" description="Acidic residues" evidence="1">
    <location>
        <begin position="254"/>
        <end position="265"/>
    </location>
</feature>
<dbReference type="AlphaFoldDB" id="A0A8H7W593"/>
<organism evidence="3 4">
    <name type="scientific">Cadophora malorum</name>
    <dbReference type="NCBI Taxonomy" id="108018"/>
    <lineage>
        <taxon>Eukaryota</taxon>
        <taxon>Fungi</taxon>
        <taxon>Dikarya</taxon>
        <taxon>Ascomycota</taxon>
        <taxon>Pezizomycotina</taxon>
        <taxon>Leotiomycetes</taxon>
        <taxon>Helotiales</taxon>
        <taxon>Ploettnerulaceae</taxon>
        <taxon>Cadophora</taxon>
    </lineage>
</organism>
<evidence type="ECO:0000313" key="4">
    <source>
        <dbReference type="Proteomes" id="UP000664132"/>
    </source>
</evidence>
<dbReference type="Proteomes" id="UP000664132">
    <property type="component" value="Unassembled WGS sequence"/>
</dbReference>
<gene>
    <name evidence="3" type="ORF">IFR04_014036</name>
</gene>
<feature type="domain" description="DUF7918" evidence="2">
    <location>
        <begin position="9"/>
        <end position="242"/>
    </location>
</feature>
<protein>
    <recommendedName>
        <fullName evidence="2">DUF7918 domain-containing protein</fullName>
    </recommendedName>
</protein>
<feature type="region of interest" description="Disordered" evidence="1">
    <location>
        <begin position="287"/>
        <end position="314"/>
    </location>
</feature>
<proteinExistence type="predicted"/>
<sequence length="336" mass="37697">MAILDCLPGIEVTVWADGETLEEYDAENDIVTHEDPVAAAHQQSHTVTKYIESTTGQVFLVKVSVKAPYKLDCPNVSFRLCVDGQWVRSPLMTTASYARREWCDLIEGPVEMTHSRGEVTIMKFAEIHSTDENIESTTLAEHKKKTEKVGEIVMTIHRESKGVPSSAPVAVTFEGLDSSKKYHDKVLAKDGKSHGIELGGKKAYPLGKYYTATKLDGTDFPIGIFRFKYRSAHALQNLHVLPLNDTSSTPEQEATPESEDDDLNDLDPEIRARVQRFLARSKCVKTEPNIKRDRSDDEEDVKPFKKTKTPKKKMIGKTTIDLTEEDEEDVQVISLD</sequence>
<reference evidence="3" key="1">
    <citation type="submission" date="2021-02" db="EMBL/GenBank/DDBJ databases">
        <title>Genome sequence Cadophora malorum strain M34.</title>
        <authorList>
            <person name="Stefanovic E."/>
            <person name="Vu D."/>
            <person name="Scully C."/>
            <person name="Dijksterhuis J."/>
            <person name="Roader J."/>
            <person name="Houbraken J."/>
        </authorList>
    </citation>
    <scope>NUCLEOTIDE SEQUENCE</scope>
    <source>
        <strain evidence="3">M34</strain>
    </source>
</reference>
<name>A0A8H7W593_9HELO</name>
<evidence type="ECO:0000256" key="1">
    <source>
        <dbReference type="SAM" id="MobiDB-lite"/>
    </source>
</evidence>
<comment type="caution">
    <text evidence="3">The sequence shown here is derived from an EMBL/GenBank/DDBJ whole genome shotgun (WGS) entry which is preliminary data.</text>
</comment>
<dbReference type="InterPro" id="IPR057678">
    <property type="entry name" value="DUF7918"/>
</dbReference>
<evidence type="ECO:0000313" key="3">
    <source>
        <dbReference type="EMBL" id="KAG4412828.1"/>
    </source>
</evidence>
<accession>A0A8H7W593</accession>
<dbReference type="OrthoDB" id="3364132at2759"/>
<feature type="region of interest" description="Disordered" evidence="1">
    <location>
        <begin position="243"/>
        <end position="265"/>
    </location>
</feature>
<feature type="compositionally biased region" description="Basic residues" evidence="1">
    <location>
        <begin position="304"/>
        <end position="314"/>
    </location>
</feature>
<evidence type="ECO:0000259" key="2">
    <source>
        <dbReference type="Pfam" id="PF25534"/>
    </source>
</evidence>
<dbReference type="EMBL" id="JAFJYH010000351">
    <property type="protein sequence ID" value="KAG4412828.1"/>
    <property type="molecule type" value="Genomic_DNA"/>
</dbReference>
<dbReference type="PANTHER" id="PTHR36223:SF1">
    <property type="entry name" value="TRANSCRIPTION ELONGATION FACTOR EAF N-TERMINAL DOMAIN-CONTAINING PROTEIN"/>
    <property type="match status" value="1"/>
</dbReference>
<keyword evidence="4" id="KW-1185">Reference proteome</keyword>
<dbReference type="Pfam" id="PF25534">
    <property type="entry name" value="DUF7918"/>
    <property type="match status" value="1"/>
</dbReference>
<dbReference type="PANTHER" id="PTHR36223">
    <property type="entry name" value="BETA-LACTAMASE-TYPE TRANSPEPTIDASE FOLD DOMAIN CONTAINING PROTEIN"/>
    <property type="match status" value="1"/>
</dbReference>